<accession>A0ABW1G2J1</accession>
<dbReference type="InterPro" id="IPR000086">
    <property type="entry name" value="NUDIX_hydrolase_dom"/>
</dbReference>
<evidence type="ECO:0000256" key="3">
    <source>
        <dbReference type="ARBA" id="ARBA00022801"/>
    </source>
</evidence>
<keyword evidence="3 4" id="KW-0378">Hydrolase</keyword>
<evidence type="ECO:0000313" key="7">
    <source>
        <dbReference type="Proteomes" id="UP001596174"/>
    </source>
</evidence>
<comment type="caution">
    <text evidence="6">The sequence shown here is derived from an EMBL/GenBank/DDBJ whole genome shotgun (WGS) entry which is preliminary data.</text>
</comment>
<gene>
    <name evidence="6" type="ORF">ACFP3V_16520</name>
</gene>
<feature type="domain" description="Nudix hydrolase" evidence="5">
    <location>
        <begin position="5"/>
        <end position="133"/>
    </location>
</feature>
<evidence type="ECO:0000256" key="1">
    <source>
        <dbReference type="ARBA" id="ARBA00001946"/>
    </source>
</evidence>
<dbReference type="Pfam" id="PF00293">
    <property type="entry name" value="NUDIX"/>
    <property type="match status" value="1"/>
</dbReference>
<dbReference type="RefSeq" id="WP_380584044.1">
    <property type="nucleotide sequence ID" value="NZ_JBHSQJ010000065.1"/>
</dbReference>
<dbReference type="CDD" id="cd03424">
    <property type="entry name" value="NUDIX_ADPRase_Nudt5_UGPPase_Nudt14"/>
    <property type="match status" value="1"/>
</dbReference>
<dbReference type="InterPro" id="IPR015797">
    <property type="entry name" value="NUDIX_hydrolase-like_dom_sf"/>
</dbReference>
<evidence type="ECO:0000259" key="5">
    <source>
        <dbReference type="PROSITE" id="PS51462"/>
    </source>
</evidence>
<dbReference type="SUPFAM" id="SSF55811">
    <property type="entry name" value="Nudix"/>
    <property type="match status" value="1"/>
</dbReference>
<dbReference type="EC" id="3.6.-.-" evidence="6"/>
<comment type="similarity">
    <text evidence="2 4">Belongs to the Nudix hydrolase family.</text>
</comment>
<dbReference type="PANTHER" id="PTHR43046">
    <property type="entry name" value="GDP-MANNOSE MANNOSYL HYDROLASE"/>
    <property type="match status" value="1"/>
</dbReference>
<reference evidence="7" key="1">
    <citation type="journal article" date="2019" name="Int. J. Syst. Evol. Microbiol.">
        <title>The Global Catalogue of Microorganisms (GCM) 10K type strain sequencing project: providing services to taxonomists for standard genome sequencing and annotation.</title>
        <authorList>
            <consortium name="The Broad Institute Genomics Platform"/>
            <consortium name="The Broad Institute Genome Sequencing Center for Infectious Disease"/>
            <person name="Wu L."/>
            <person name="Ma J."/>
        </authorList>
    </citation>
    <scope>NUCLEOTIDE SEQUENCE [LARGE SCALE GENOMIC DNA]</scope>
    <source>
        <strain evidence="7">JCM 4816</strain>
    </source>
</reference>
<dbReference type="PROSITE" id="PS00893">
    <property type="entry name" value="NUDIX_BOX"/>
    <property type="match status" value="1"/>
</dbReference>
<dbReference type="Gene3D" id="3.90.79.10">
    <property type="entry name" value="Nucleoside Triphosphate Pyrophosphohydrolase"/>
    <property type="match status" value="1"/>
</dbReference>
<dbReference type="PANTHER" id="PTHR43046:SF16">
    <property type="entry name" value="ADP-RIBOSE PYROPHOSPHATASE YJHB-RELATED"/>
    <property type="match status" value="1"/>
</dbReference>
<evidence type="ECO:0000256" key="4">
    <source>
        <dbReference type="RuleBase" id="RU003476"/>
    </source>
</evidence>
<dbReference type="GO" id="GO:0016787">
    <property type="term" value="F:hydrolase activity"/>
    <property type="evidence" value="ECO:0007669"/>
    <property type="project" value="UniProtKB-KW"/>
</dbReference>
<sequence>MTGAPPPDAAVTVAEDERGRIAMVRQRSEVHGELFTLPGGRVEPDESPIAAARRELAEETGLRAAHWTVLGGGPTALLSHSPARLHLFAARGLTPGAPAPEDAARLTLVWLPLAEAVAAVRRGAVSLTGSALGILLHAADRQEGPGA</sequence>
<protein>
    <submittedName>
        <fullName evidence="6">NUDIX hydrolase</fullName>
        <ecNumber evidence="6">3.6.-.-</ecNumber>
    </submittedName>
</protein>
<dbReference type="PRINTS" id="PR00502">
    <property type="entry name" value="NUDIXFAMILY"/>
</dbReference>
<dbReference type="InterPro" id="IPR020476">
    <property type="entry name" value="Nudix_hydrolase"/>
</dbReference>
<proteinExistence type="inferred from homology"/>
<dbReference type="InterPro" id="IPR020084">
    <property type="entry name" value="NUDIX_hydrolase_CS"/>
</dbReference>
<dbReference type="PROSITE" id="PS51462">
    <property type="entry name" value="NUDIX"/>
    <property type="match status" value="1"/>
</dbReference>
<comment type="cofactor">
    <cofactor evidence="1">
        <name>Mg(2+)</name>
        <dbReference type="ChEBI" id="CHEBI:18420"/>
    </cofactor>
</comment>
<evidence type="ECO:0000313" key="6">
    <source>
        <dbReference type="EMBL" id="MFC5908814.1"/>
    </source>
</evidence>
<keyword evidence="7" id="KW-1185">Reference proteome</keyword>
<evidence type="ECO:0000256" key="2">
    <source>
        <dbReference type="ARBA" id="ARBA00005582"/>
    </source>
</evidence>
<name>A0ABW1G2J1_9ACTN</name>
<dbReference type="Proteomes" id="UP001596174">
    <property type="component" value="Unassembled WGS sequence"/>
</dbReference>
<dbReference type="EMBL" id="JBHSQJ010000065">
    <property type="protein sequence ID" value="MFC5908814.1"/>
    <property type="molecule type" value="Genomic_DNA"/>
</dbReference>
<organism evidence="6 7">
    <name type="scientific">Streptacidiphilus monticola</name>
    <dbReference type="NCBI Taxonomy" id="2161674"/>
    <lineage>
        <taxon>Bacteria</taxon>
        <taxon>Bacillati</taxon>
        <taxon>Actinomycetota</taxon>
        <taxon>Actinomycetes</taxon>
        <taxon>Kitasatosporales</taxon>
        <taxon>Streptomycetaceae</taxon>
        <taxon>Streptacidiphilus</taxon>
    </lineage>
</organism>